<dbReference type="GO" id="GO:0016042">
    <property type="term" value="P:lipid catabolic process"/>
    <property type="evidence" value="ECO:0007669"/>
    <property type="project" value="UniProtKB-KW"/>
</dbReference>
<dbReference type="GO" id="GO:0016891">
    <property type="term" value="F:RNA endonuclease activity producing 5'-phosphomonoesters, hydrolytic mechanism"/>
    <property type="evidence" value="ECO:0007669"/>
    <property type="project" value="TreeGrafter"/>
</dbReference>
<dbReference type="SUPFAM" id="SSF56024">
    <property type="entry name" value="Phospholipase D/nuclease"/>
    <property type="match status" value="1"/>
</dbReference>
<dbReference type="Pfam" id="PF13091">
    <property type="entry name" value="PLDc_2"/>
    <property type="match status" value="1"/>
</dbReference>
<keyword evidence="3" id="KW-0443">Lipid metabolism</keyword>
<gene>
    <name evidence="5" type="ORF">ENP99_04745</name>
</gene>
<evidence type="ECO:0000259" key="4">
    <source>
        <dbReference type="PROSITE" id="PS50035"/>
    </source>
</evidence>
<comment type="caution">
    <text evidence="5">The sequence shown here is derived from an EMBL/GenBank/DDBJ whole genome shotgun (WGS) entry which is preliminary data.</text>
</comment>
<name>A0A7J2TA81_9CREN</name>
<dbReference type="Gene3D" id="3.30.870.10">
    <property type="entry name" value="Endonuclease Chain A"/>
    <property type="match status" value="1"/>
</dbReference>
<evidence type="ECO:0000313" key="5">
    <source>
        <dbReference type="EMBL" id="HEH31396.1"/>
    </source>
</evidence>
<sequence>MSIKSREFMTEEKKYSRAGLNALSIITPFKIVFRSRKEGVVITFRYPKGYKGFYGVSDEETLSRNIPEVLQYLKPLNELWHNHAEKVAVIPSKYKSGKNLYVYIYSTIPAIGFSELEEKDKKYKYVLILSSVLHDYFKGVLSNRSDVTKHIRQMHRYYHPVLAEFNYKSIEYPSFCSQGLVLVTHRKTCPLISLCPLHRSRDTYCQNFITWEKIEENYAGVYRVSPEYIVEMHEDNTAREKIITYLPYYNLPFARVSFVEPVNVLAYYVAVTFLPKIWRASKARIEFSHPVGIPIDLTAALKVVFNEEVLKKVVEYLESSDAANWLRFKALMLLRAGFVAIGERFKNSIEPWRELEVVVCGDEIRQFDKLMSVDGMGEEDRRRFEEVKKFIVIHTLAHMLLNVLWTELGLSDEELGYAITKSNEDIVLWIYEAKPGGYGYLKQLVKNERKRLFNIIKSSLNLTMLQIDYCKGVFDPQWKQNILRLLDEVKQRNATDKEVAGVYDTVKTWIDVIDAIYNKHGISPHIYTVKRCLSMKVPGKLREAFSKVISTIEALFTPFDGNIGCFYFDESCISGPFIQPFAISYSISEKLSAAINIAGSSAKIRDRLEDIVLGWISTAKKTVDIATWNIGIYPKSLKALKKACNNGTKIRILVDQKAARDEISIKSIDKLLKELGNCIEIRMYIGEKVQHSKKIIIDNVALLHGSFNFTRAGLIHNIEDAWLTLEPNTIDESVKEFEELWQQAKSIRGIEDLKIVS</sequence>
<reference evidence="5" key="1">
    <citation type="journal article" date="2020" name="mSystems">
        <title>Genome- and Community-Level Interaction Insights into Carbon Utilization and Element Cycling Functions of Hydrothermarchaeota in Hydrothermal Sediment.</title>
        <authorList>
            <person name="Zhou Z."/>
            <person name="Liu Y."/>
            <person name="Xu W."/>
            <person name="Pan J."/>
            <person name="Luo Z.H."/>
            <person name="Li M."/>
        </authorList>
    </citation>
    <scope>NUCLEOTIDE SEQUENCE [LARGE SCALE GENOMIC DNA]</scope>
    <source>
        <strain evidence="5">SpSt-27</strain>
    </source>
</reference>
<proteinExistence type="predicted"/>
<evidence type="ECO:0000256" key="1">
    <source>
        <dbReference type="ARBA" id="ARBA00022801"/>
    </source>
</evidence>
<dbReference type="PROSITE" id="PS50035">
    <property type="entry name" value="PLD"/>
    <property type="match status" value="1"/>
</dbReference>
<accession>A0A7J2TA81</accession>
<dbReference type="PANTHER" id="PTHR43856:SF1">
    <property type="entry name" value="MITOCHONDRIAL CARDIOLIPIN HYDROLASE"/>
    <property type="match status" value="1"/>
</dbReference>
<organism evidence="5">
    <name type="scientific">Ignisphaera aggregans</name>
    <dbReference type="NCBI Taxonomy" id="334771"/>
    <lineage>
        <taxon>Archaea</taxon>
        <taxon>Thermoproteota</taxon>
        <taxon>Thermoprotei</taxon>
        <taxon>Desulfurococcales</taxon>
        <taxon>Desulfurococcaceae</taxon>
        <taxon>Ignisphaera</taxon>
    </lineage>
</organism>
<feature type="domain" description="PLD phosphodiesterase" evidence="4">
    <location>
        <begin position="686"/>
        <end position="713"/>
    </location>
</feature>
<dbReference type="AlphaFoldDB" id="A0A7J2TA81"/>
<evidence type="ECO:0000256" key="2">
    <source>
        <dbReference type="ARBA" id="ARBA00022963"/>
    </source>
</evidence>
<dbReference type="InterPro" id="IPR025202">
    <property type="entry name" value="PLD-like_dom"/>
</dbReference>
<dbReference type="InterPro" id="IPR051406">
    <property type="entry name" value="PLD_domain"/>
</dbReference>
<dbReference type="PANTHER" id="PTHR43856">
    <property type="entry name" value="CARDIOLIPIN HYDROLASE"/>
    <property type="match status" value="1"/>
</dbReference>
<dbReference type="EMBL" id="DSLL01000041">
    <property type="protein sequence ID" value="HEH31396.1"/>
    <property type="molecule type" value="Genomic_DNA"/>
</dbReference>
<dbReference type="InterPro" id="IPR001736">
    <property type="entry name" value="PLipase_D/transphosphatidylase"/>
</dbReference>
<protein>
    <recommendedName>
        <fullName evidence="4">PLD phosphodiesterase domain-containing protein</fullName>
    </recommendedName>
</protein>
<keyword evidence="2" id="KW-0442">Lipid degradation</keyword>
<keyword evidence="1" id="KW-0378">Hydrolase</keyword>
<evidence type="ECO:0000256" key="3">
    <source>
        <dbReference type="ARBA" id="ARBA00023098"/>
    </source>
</evidence>